<feature type="transmembrane region" description="Helical" evidence="6">
    <location>
        <begin position="183"/>
        <end position="204"/>
    </location>
</feature>
<dbReference type="Pfam" id="PF07690">
    <property type="entry name" value="MFS_1"/>
    <property type="match status" value="1"/>
</dbReference>
<evidence type="ECO:0000256" key="6">
    <source>
        <dbReference type="SAM" id="Phobius"/>
    </source>
</evidence>
<dbReference type="EMBL" id="LATX01002510">
    <property type="protein sequence ID" value="KTB27950.1"/>
    <property type="molecule type" value="Genomic_DNA"/>
</dbReference>
<reference evidence="8 9" key="1">
    <citation type="submission" date="2015-12" db="EMBL/GenBank/DDBJ databases">
        <title>Draft genome sequence of Moniliophthora roreri, the causal agent of frosty pod rot of cacao.</title>
        <authorList>
            <person name="Aime M.C."/>
            <person name="Diaz-Valderrama J.R."/>
            <person name="Kijpornyongpan T."/>
            <person name="Phillips-Mora W."/>
        </authorList>
    </citation>
    <scope>NUCLEOTIDE SEQUENCE [LARGE SCALE GENOMIC DNA]</scope>
    <source>
        <strain evidence="8 9">MCA 2952</strain>
    </source>
</reference>
<comment type="subcellular location">
    <subcellularLocation>
        <location evidence="1">Membrane</location>
        <topology evidence="1">Multi-pass membrane protein</topology>
    </subcellularLocation>
</comment>
<feature type="domain" description="Major facilitator superfamily (MFS) profile" evidence="7">
    <location>
        <begin position="51"/>
        <end position="466"/>
    </location>
</feature>
<dbReference type="GO" id="GO:0022857">
    <property type="term" value="F:transmembrane transporter activity"/>
    <property type="evidence" value="ECO:0007669"/>
    <property type="project" value="InterPro"/>
</dbReference>
<feature type="transmembrane region" description="Helical" evidence="6">
    <location>
        <begin position="123"/>
        <end position="143"/>
    </location>
</feature>
<feature type="transmembrane region" description="Helical" evidence="6">
    <location>
        <begin position="358"/>
        <end position="378"/>
    </location>
</feature>
<comment type="caution">
    <text evidence="8">The sequence shown here is derived from an EMBL/GenBank/DDBJ whole genome shotgun (WGS) entry which is preliminary data.</text>
</comment>
<feature type="transmembrane region" description="Helical" evidence="6">
    <location>
        <begin position="330"/>
        <end position="351"/>
    </location>
</feature>
<evidence type="ECO:0000259" key="7">
    <source>
        <dbReference type="PROSITE" id="PS50850"/>
    </source>
</evidence>
<keyword evidence="5 6" id="KW-0472">Membrane</keyword>
<dbReference type="InterPro" id="IPR011701">
    <property type="entry name" value="MFS"/>
</dbReference>
<feature type="transmembrane region" description="Helical" evidence="6">
    <location>
        <begin position="416"/>
        <end position="437"/>
    </location>
</feature>
<sequence length="514" mass="57317">MASQTRSSEDIDVKVAISGHEEGSKLRIGEALAEFSEEEINKAWRKVDWHIMPIAVLLYLASYIDRRVSSTSSTSNNRIHCSNQNLFRANIGNYNWALSVFFIGYVINETPSNILLKRLRPSYYIPSLAVTWGVICALFAVVQTPAGLFGIRFFLGLAEAGFLPGIIFWVGSWYPRHLQGRRYSVLYSSVSLTGAFGGLLATAIHSLDGNHGIAGWRWIFIVEGVVTIGLGLLSFVFMPDYPITAHWLTEREKCIINLSNKADRALLAEEGFNKKQIISAFTDWRTYLWGVLYLSASNQRFHTTYIPVYSVILSLPSVVGGSGYKGTTATLMACPPYGFGFIIVLLAGYTTDRFGRRYWHVIFGCCMTMTALIVLMSVEDLSVRYGMFFIVMFMFVHIAVEWSWLAGNVAGSNKRAAATGLIFSSGNIGGAVSGQIYRAEWAPLFVNGHAVNLGCYVVALISATVLWWSFRRDNQLRDRVAGEQELEEPAKEKGMLGEQLGDLGDRHPSYRYLL</sequence>
<dbReference type="eggNOG" id="KOG2533">
    <property type="taxonomic scope" value="Eukaryota"/>
</dbReference>
<keyword evidence="3 6" id="KW-0812">Transmembrane</keyword>
<evidence type="ECO:0000313" key="9">
    <source>
        <dbReference type="Proteomes" id="UP000054988"/>
    </source>
</evidence>
<dbReference type="PANTHER" id="PTHR43791">
    <property type="entry name" value="PERMEASE-RELATED"/>
    <property type="match status" value="1"/>
</dbReference>
<keyword evidence="4 6" id="KW-1133">Transmembrane helix</keyword>
<dbReference type="FunFam" id="1.20.1250.20:FF:000057">
    <property type="entry name" value="MFS general substrate transporter"/>
    <property type="match status" value="1"/>
</dbReference>
<evidence type="ECO:0000256" key="3">
    <source>
        <dbReference type="ARBA" id="ARBA00022692"/>
    </source>
</evidence>
<dbReference type="InterPro" id="IPR020846">
    <property type="entry name" value="MFS_dom"/>
</dbReference>
<dbReference type="PANTHER" id="PTHR43791:SF36">
    <property type="entry name" value="TRANSPORTER, PUTATIVE (AFU_ORTHOLOGUE AFUA_6G08340)-RELATED"/>
    <property type="match status" value="1"/>
</dbReference>
<dbReference type="InterPro" id="IPR036259">
    <property type="entry name" value="MFS_trans_sf"/>
</dbReference>
<evidence type="ECO:0000256" key="1">
    <source>
        <dbReference type="ARBA" id="ARBA00004141"/>
    </source>
</evidence>
<name>A0A0W0EV50_MONRR</name>
<dbReference type="PROSITE" id="PS50850">
    <property type="entry name" value="MFS"/>
    <property type="match status" value="1"/>
</dbReference>
<evidence type="ECO:0000256" key="5">
    <source>
        <dbReference type="ARBA" id="ARBA00023136"/>
    </source>
</evidence>
<feature type="transmembrane region" description="Helical" evidence="6">
    <location>
        <begin position="449"/>
        <end position="470"/>
    </location>
</feature>
<dbReference type="GO" id="GO:0016020">
    <property type="term" value="C:membrane"/>
    <property type="evidence" value="ECO:0007669"/>
    <property type="project" value="UniProtKB-SubCell"/>
</dbReference>
<proteinExistence type="predicted"/>
<accession>A0A0W0EV50</accession>
<organism evidence="8 9">
    <name type="scientific">Moniliophthora roreri</name>
    <name type="common">Frosty pod rot fungus</name>
    <name type="synonym">Monilia roreri</name>
    <dbReference type="NCBI Taxonomy" id="221103"/>
    <lineage>
        <taxon>Eukaryota</taxon>
        <taxon>Fungi</taxon>
        <taxon>Dikarya</taxon>
        <taxon>Basidiomycota</taxon>
        <taxon>Agaricomycotina</taxon>
        <taxon>Agaricomycetes</taxon>
        <taxon>Agaricomycetidae</taxon>
        <taxon>Agaricales</taxon>
        <taxon>Marasmiineae</taxon>
        <taxon>Marasmiaceae</taxon>
        <taxon>Moniliophthora</taxon>
    </lineage>
</organism>
<feature type="transmembrane region" description="Helical" evidence="6">
    <location>
        <begin position="216"/>
        <end position="238"/>
    </location>
</feature>
<feature type="transmembrane region" description="Helical" evidence="6">
    <location>
        <begin position="384"/>
        <end position="404"/>
    </location>
</feature>
<protein>
    <submittedName>
        <fullName evidence="8">Putative MFS general substrate transporter</fullName>
    </submittedName>
</protein>
<dbReference type="SUPFAM" id="SSF103473">
    <property type="entry name" value="MFS general substrate transporter"/>
    <property type="match status" value="1"/>
</dbReference>
<evidence type="ECO:0000256" key="2">
    <source>
        <dbReference type="ARBA" id="ARBA00022448"/>
    </source>
</evidence>
<dbReference type="AlphaFoldDB" id="A0A0W0EV50"/>
<evidence type="ECO:0000256" key="4">
    <source>
        <dbReference type="ARBA" id="ARBA00022989"/>
    </source>
</evidence>
<gene>
    <name evidence="8" type="ORF">WG66_19455</name>
</gene>
<feature type="transmembrane region" description="Helical" evidence="6">
    <location>
        <begin position="305"/>
        <end position="324"/>
    </location>
</feature>
<dbReference type="Proteomes" id="UP000054988">
    <property type="component" value="Unassembled WGS sequence"/>
</dbReference>
<keyword evidence="2" id="KW-0813">Transport</keyword>
<evidence type="ECO:0000313" key="8">
    <source>
        <dbReference type="EMBL" id="KTB27950.1"/>
    </source>
</evidence>
<feature type="transmembrane region" description="Helical" evidence="6">
    <location>
        <begin position="149"/>
        <end position="171"/>
    </location>
</feature>
<dbReference type="Gene3D" id="1.20.1250.20">
    <property type="entry name" value="MFS general substrate transporter like domains"/>
    <property type="match status" value="2"/>
</dbReference>